<gene>
    <name evidence="1" type="ORF">PVAG01_09792</name>
</gene>
<sequence length="204" mass="23057">MENKEAAKNKQSMVSEEEKAEVAKMIQQIKESTIMDEIVADASRELKIAAAAKVLYLNLLKAGKIQLPAGTFGQIPKLIMKSAPTVAKLAIREDRTAEEDAKIEYRLEKQYGGDMGRLHNDTMNHFSRSLGVNFPRYTDNFVKIGRDTTKVFAEQMFELWTPDQLEILGCGLEAKTAHLEDEFLEELAIRAYKQHMANSARYGE</sequence>
<accession>A0ABR4P499</accession>
<dbReference type="Proteomes" id="UP001629113">
    <property type="component" value="Unassembled WGS sequence"/>
</dbReference>
<keyword evidence="2" id="KW-1185">Reference proteome</keyword>
<protein>
    <submittedName>
        <fullName evidence="1">Uncharacterized protein</fullName>
    </submittedName>
</protein>
<name>A0ABR4P499_9HELO</name>
<proteinExistence type="predicted"/>
<evidence type="ECO:0000313" key="2">
    <source>
        <dbReference type="Proteomes" id="UP001629113"/>
    </source>
</evidence>
<evidence type="ECO:0000313" key="1">
    <source>
        <dbReference type="EMBL" id="KAL3418077.1"/>
    </source>
</evidence>
<organism evidence="1 2">
    <name type="scientific">Phlyctema vagabunda</name>
    <dbReference type="NCBI Taxonomy" id="108571"/>
    <lineage>
        <taxon>Eukaryota</taxon>
        <taxon>Fungi</taxon>
        <taxon>Dikarya</taxon>
        <taxon>Ascomycota</taxon>
        <taxon>Pezizomycotina</taxon>
        <taxon>Leotiomycetes</taxon>
        <taxon>Helotiales</taxon>
        <taxon>Dermateaceae</taxon>
        <taxon>Phlyctema</taxon>
    </lineage>
</organism>
<dbReference type="EMBL" id="JBFCZG010000009">
    <property type="protein sequence ID" value="KAL3418077.1"/>
    <property type="molecule type" value="Genomic_DNA"/>
</dbReference>
<reference evidence="1 2" key="1">
    <citation type="submission" date="2024-06" db="EMBL/GenBank/DDBJ databases">
        <title>Complete genome of Phlyctema vagabunda strain 19-DSS-EL-015.</title>
        <authorList>
            <person name="Fiorenzani C."/>
        </authorList>
    </citation>
    <scope>NUCLEOTIDE SEQUENCE [LARGE SCALE GENOMIC DNA]</scope>
    <source>
        <strain evidence="1 2">19-DSS-EL-015</strain>
    </source>
</reference>
<comment type="caution">
    <text evidence="1">The sequence shown here is derived from an EMBL/GenBank/DDBJ whole genome shotgun (WGS) entry which is preliminary data.</text>
</comment>